<reference evidence="2" key="1">
    <citation type="journal article" date="2022" name="bioRxiv">
        <title>Sequencing and chromosome-scale assembly of the giantPleurodeles waltlgenome.</title>
        <authorList>
            <person name="Brown T."/>
            <person name="Elewa A."/>
            <person name="Iarovenko S."/>
            <person name="Subramanian E."/>
            <person name="Araus A.J."/>
            <person name="Petzold A."/>
            <person name="Susuki M."/>
            <person name="Suzuki K.-i.T."/>
            <person name="Hayashi T."/>
            <person name="Toyoda A."/>
            <person name="Oliveira C."/>
            <person name="Osipova E."/>
            <person name="Leigh N.D."/>
            <person name="Simon A."/>
            <person name="Yun M.H."/>
        </authorList>
    </citation>
    <scope>NUCLEOTIDE SEQUENCE</scope>
    <source>
        <strain evidence="2">20211129_DDA</strain>
        <tissue evidence="2">Liver</tissue>
    </source>
</reference>
<dbReference type="EMBL" id="JANPWB010000005">
    <property type="protein sequence ID" value="KAJ1185836.1"/>
    <property type="molecule type" value="Genomic_DNA"/>
</dbReference>
<dbReference type="AlphaFoldDB" id="A0AAV7UB24"/>
<dbReference type="Proteomes" id="UP001066276">
    <property type="component" value="Chromosome 3_1"/>
</dbReference>
<gene>
    <name evidence="2" type="ORF">NDU88_002623</name>
</gene>
<sequence length="125" mass="13243">MVMDSKVLEALALLQQAGRMDLVKEEALAPGCPARRASAGVAAAVAACSMLRLAGGAQFEPKPVTAACLALFLTNWDVTHKNACPNAARLQLYLVGSPSPFGKKKSQHHLREWSLAPPPLPVSRS</sequence>
<comment type="caution">
    <text evidence="2">The sequence shown here is derived from an EMBL/GenBank/DDBJ whole genome shotgun (WGS) entry which is preliminary data.</text>
</comment>
<feature type="region of interest" description="Disordered" evidence="1">
    <location>
        <begin position="101"/>
        <end position="125"/>
    </location>
</feature>
<accession>A0AAV7UB24</accession>
<name>A0AAV7UB24_PLEWA</name>
<keyword evidence="3" id="KW-1185">Reference proteome</keyword>
<evidence type="ECO:0000313" key="2">
    <source>
        <dbReference type="EMBL" id="KAJ1185836.1"/>
    </source>
</evidence>
<evidence type="ECO:0000256" key="1">
    <source>
        <dbReference type="SAM" id="MobiDB-lite"/>
    </source>
</evidence>
<organism evidence="2 3">
    <name type="scientific">Pleurodeles waltl</name>
    <name type="common">Iberian ribbed newt</name>
    <dbReference type="NCBI Taxonomy" id="8319"/>
    <lineage>
        <taxon>Eukaryota</taxon>
        <taxon>Metazoa</taxon>
        <taxon>Chordata</taxon>
        <taxon>Craniata</taxon>
        <taxon>Vertebrata</taxon>
        <taxon>Euteleostomi</taxon>
        <taxon>Amphibia</taxon>
        <taxon>Batrachia</taxon>
        <taxon>Caudata</taxon>
        <taxon>Salamandroidea</taxon>
        <taxon>Salamandridae</taxon>
        <taxon>Pleurodelinae</taxon>
        <taxon>Pleurodeles</taxon>
    </lineage>
</organism>
<proteinExistence type="predicted"/>
<evidence type="ECO:0000313" key="3">
    <source>
        <dbReference type="Proteomes" id="UP001066276"/>
    </source>
</evidence>
<protein>
    <submittedName>
        <fullName evidence="2">Uncharacterized protein</fullName>
    </submittedName>
</protein>
<feature type="compositionally biased region" description="Pro residues" evidence="1">
    <location>
        <begin position="116"/>
        <end position="125"/>
    </location>
</feature>